<dbReference type="EMBL" id="QGKY02001015">
    <property type="protein sequence ID" value="KAF2575169.1"/>
    <property type="molecule type" value="Genomic_DNA"/>
</dbReference>
<dbReference type="EMBL" id="QGKV02000759">
    <property type="protein sequence ID" value="KAF3566311.1"/>
    <property type="molecule type" value="Genomic_DNA"/>
</dbReference>
<protein>
    <submittedName>
        <fullName evidence="1">Uncharacterized protein</fullName>
    </submittedName>
</protein>
<proteinExistence type="predicted"/>
<reference evidence="1" key="1">
    <citation type="submission" date="2019-12" db="EMBL/GenBank/DDBJ databases">
        <title>Genome sequencing and annotation of Brassica cretica.</title>
        <authorList>
            <person name="Studholme D.J."/>
            <person name="Sarris P.F."/>
        </authorList>
    </citation>
    <scope>NUCLEOTIDE SEQUENCE</scope>
    <source>
        <strain evidence="1">PFS-102/07</strain>
        <tissue evidence="1">Leaf</tissue>
    </source>
</reference>
<reference evidence="2 3" key="3">
    <citation type="journal article" date="2020" name="BMC Genomics">
        <title>Intraspecific diversification of the crop wild relative Brassica cretica Lam. using demographic model selection.</title>
        <authorList>
            <person name="Kioukis A."/>
            <person name="Michalopoulou V.A."/>
            <person name="Briers L."/>
            <person name="Pirintsos S."/>
            <person name="Studholme D.J."/>
            <person name="Pavlidis P."/>
            <person name="Sarris P.F."/>
        </authorList>
    </citation>
    <scope>NUCLEOTIDE SEQUENCE [LARGE SCALE GENOMIC DNA]</scope>
    <source>
        <strain evidence="3">cv. PFS-1207/04</strain>
        <strain evidence="2">PFS-1207/04</strain>
    </source>
</reference>
<dbReference type="AlphaFoldDB" id="A0A8S9IZH8"/>
<evidence type="ECO:0000313" key="2">
    <source>
        <dbReference type="EMBL" id="KAF3566311.1"/>
    </source>
</evidence>
<evidence type="ECO:0000313" key="1">
    <source>
        <dbReference type="EMBL" id="KAF2575169.1"/>
    </source>
</evidence>
<reference evidence="2" key="2">
    <citation type="submission" date="2019-12" db="EMBL/GenBank/DDBJ databases">
        <authorList>
            <person name="Studholme D.J."/>
            <person name="Sarris P."/>
        </authorList>
    </citation>
    <scope>NUCLEOTIDE SEQUENCE</scope>
    <source>
        <strain evidence="2">PFS-1207/04</strain>
        <tissue evidence="2">Leaf</tissue>
    </source>
</reference>
<name>A0A8S9IZH8_BRACR</name>
<gene>
    <name evidence="2" type="ORF">DY000_02016763</name>
    <name evidence="1" type="ORF">F2Q70_00004656</name>
</gene>
<comment type="caution">
    <text evidence="1">The sequence shown here is derived from an EMBL/GenBank/DDBJ whole genome shotgun (WGS) entry which is preliminary data.</text>
</comment>
<organism evidence="1">
    <name type="scientific">Brassica cretica</name>
    <name type="common">Mustard</name>
    <dbReference type="NCBI Taxonomy" id="69181"/>
    <lineage>
        <taxon>Eukaryota</taxon>
        <taxon>Viridiplantae</taxon>
        <taxon>Streptophyta</taxon>
        <taxon>Embryophyta</taxon>
        <taxon>Tracheophyta</taxon>
        <taxon>Spermatophyta</taxon>
        <taxon>Magnoliopsida</taxon>
        <taxon>eudicotyledons</taxon>
        <taxon>Gunneridae</taxon>
        <taxon>Pentapetalae</taxon>
        <taxon>rosids</taxon>
        <taxon>malvids</taxon>
        <taxon>Brassicales</taxon>
        <taxon>Brassicaceae</taxon>
        <taxon>Brassiceae</taxon>
        <taxon>Brassica</taxon>
    </lineage>
</organism>
<keyword evidence="3" id="KW-1185">Reference proteome</keyword>
<accession>A0A8S9IZH8</accession>
<evidence type="ECO:0000313" key="3">
    <source>
        <dbReference type="Proteomes" id="UP000266723"/>
    </source>
</evidence>
<sequence>MFDSHEFLDIDPDTCLKIIASCDRYSQELHRRVICLTMDRDLPTVILSPSFDTGYSFELAFQFHRFEVNRHPVAEVMPVLLKKSASREKAVKKRNVCRSMKNS</sequence>
<dbReference type="Proteomes" id="UP000266723">
    <property type="component" value="Unassembled WGS sequence"/>
</dbReference>